<dbReference type="InterPro" id="IPR036291">
    <property type="entry name" value="NAD(P)-bd_dom_sf"/>
</dbReference>
<evidence type="ECO:0000313" key="2">
    <source>
        <dbReference type="Proteomes" id="UP000001357"/>
    </source>
</evidence>
<keyword evidence="2" id="KW-1185">Reference proteome</keyword>
<reference evidence="1 2" key="1">
    <citation type="journal article" date="2008" name="Nature">
        <title>The genome of the choanoflagellate Monosiga brevicollis and the origin of metazoans.</title>
        <authorList>
            <consortium name="JGI Sequencing"/>
            <person name="King N."/>
            <person name="Westbrook M.J."/>
            <person name="Young S.L."/>
            <person name="Kuo A."/>
            <person name="Abedin M."/>
            <person name="Chapman J."/>
            <person name="Fairclough S."/>
            <person name="Hellsten U."/>
            <person name="Isogai Y."/>
            <person name="Letunic I."/>
            <person name="Marr M."/>
            <person name="Pincus D."/>
            <person name="Putnam N."/>
            <person name="Rokas A."/>
            <person name="Wright K.J."/>
            <person name="Zuzow R."/>
            <person name="Dirks W."/>
            <person name="Good M."/>
            <person name="Goodstein D."/>
            <person name="Lemons D."/>
            <person name="Li W."/>
            <person name="Lyons J.B."/>
            <person name="Morris A."/>
            <person name="Nichols S."/>
            <person name="Richter D.J."/>
            <person name="Salamov A."/>
            <person name="Bork P."/>
            <person name="Lim W.A."/>
            <person name="Manning G."/>
            <person name="Miller W.T."/>
            <person name="McGinnis W."/>
            <person name="Shapiro H."/>
            <person name="Tjian R."/>
            <person name="Grigoriev I.V."/>
            <person name="Rokhsar D."/>
        </authorList>
    </citation>
    <scope>NUCLEOTIDE SEQUENCE [LARGE SCALE GENOMIC DNA]</scope>
    <source>
        <strain evidence="2">MX1 / ATCC 50154</strain>
    </source>
</reference>
<dbReference type="eggNOG" id="KOG0725">
    <property type="taxonomic scope" value="Eukaryota"/>
</dbReference>
<dbReference type="InterPro" id="IPR020904">
    <property type="entry name" value="Sc_DH/Rdtase_CS"/>
</dbReference>
<dbReference type="FunFam" id="3.40.50.720:FF:000084">
    <property type="entry name" value="Short-chain dehydrogenase reductase"/>
    <property type="match status" value="1"/>
</dbReference>
<proteinExistence type="predicted"/>
<dbReference type="EMBL" id="CH991543">
    <property type="protein sequence ID" value="EDQ92667.1"/>
    <property type="molecule type" value="Genomic_DNA"/>
</dbReference>
<dbReference type="AlphaFoldDB" id="A9UQW0"/>
<organism evidence="1 2">
    <name type="scientific">Monosiga brevicollis</name>
    <name type="common">Choanoflagellate</name>
    <dbReference type="NCBI Taxonomy" id="81824"/>
    <lineage>
        <taxon>Eukaryota</taxon>
        <taxon>Choanoflagellata</taxon>
        <taxon>Craspedida</taxon>
        <taxon>Salpingoecidae</taxon>
        <taxon>Monosiga</taxon>
    </lineage>
</organism>
<accession>A9UQW0</accession>
<dbReference type="Gene3D" id="3.40.50.720">
    <property type="entry name" value="NAD(P)-binding Rossmann-like Domain"/>
    <property type="match status" value="1"/>
</dbReference>
<dbReference type="Proteomes" id="UP000001357">
    <property type="component" value="Unassembled WGS sequence"/>
</dbReference>
<dbReference type="GeneID" id="5888137"/>
<dbReference type="Pfam" id="PF13561">
    <property type="entry name" value="adh_short_C2"/>
    <property type="match status" value="1"/>
</dbReference>
<dbReference type="PRINTS" id="PR00080">
    <property type="entry name" value="SDRFAMILY"/>
</dbReference>
<dbReference type="KEGG" id="mbr:MONBRDRAFT_17381"/>
<sequence>MLAGKNILVTGASSGIGLATARVLATHGARVALTGRNEEALRSALKGPGAIAIPGELTKAGECQRVVEAAASALGSLHGLVNCAGVLKGGAVGSPQFNLQNYQDNFAINTQVVFEMMQHAVPHLKATAPGTAGSSIINVTSVNAKQSFAACAAYCASKAAADMLTQCAAVDLAEEGIRVNSVNPGVIVSQLQKRGGLDEDQYAAFLQRSVDVTHPLAKFRGKIGQPEEVGELIAFLMSDHASFITGECIAIDGGRQRLGAR</sequence>
<dbReference type="InterPro" id="IPR002347">
    <property type="entry name" value="SDR_fam"/>
</dbReference>
<dbReference type="InParanoid" id="A9UQW0"/>
<dbReference type="SUPFAM" id="SSF51735">
    <property type="entry name" value="NAD(P)-binding Rossmann-fold domains"/>
    <property type="match status" value="1"/>
</dbReference>
<dbReference type="PRINTS" id="PR00081">
    <property type="entry name" value="GDHRDH"/>
</dbReference>
<protein>
    <submittedName>
        <fullName evidence="1">Uncharacterized protein</fullName>
    </submittedName>
</protein>
<dbReference type="PANTHER" id="PTHR43975">
    <property type="entry name" value="ZGC:101858"/>
    <property type="match status" value="1"/>
</dbReference>
<dbReference type="PANTHER" id="PTHR43975:SF2">
    <property type="entry name" value="EG:BACR7A4.14 PROTEIN-RELATED"/>
    <property type="match status" value="1"/>
</dbReference>
<evidence type="ECO:0000313" key="1">
    <source>
        <dbReference type="EMBL" id="EDQ92667.1"/>
    </source>
</evidence>
<dbReference type="RefSeq" id="XP_001742429.1">
    <property type="nucleotide sequence ID" value="XM_001742377.1"/>
</dbReference>
<gene>
    <name evidence="1" type="ORF">MONBRDRAFT_17381</name>
</gene>
<dbReference type="STRING" id="81824.A9UQW0"/>
<name>A9UQW0_MONBE</name>
<dbReference type="OMA" id="TWHAWQK"/>
<dbReference type="PROSITE" id="PS00061">
    <property type="entry name" value="ADH_SHORT"/>
    <property type="match status" value="1"/>
</dbReference>